<dbReference type="AntiFam" id="ANF00057">
    <property type="entry name" value="Translation of E. coli type CRISPR repeat"/>
</dbReference>
<evidence type="ECO:0000313" key="3">
    <source>
        <dbReference type="Proteomes" id="UP000014535"/>
    </source>
</evidence>
<evidence type="ECO:0000313" key="2">
    <source>
        <dbReference type="EMBL" id="EPI68826.1"/>
    </source>
</evidence>
<dbReference type="AntiFam" id="ANF00006">
    <property type="entry name" value="Translation of CRISPR region"/>
</dbReference>
<dbReference type="AlphaFoldDB" id="A0A656IDI5"/>
<dbReference type="EMBL" id="ATFT01000051">
    <property type="protein sequence ID" value="EPI68826.1"/>
    <property type="molecule type" value="Genomic_DNA"/>
</dbReference>
<comment type="caution">
    <text evidence="2">The sequence shown here is derived from an EMBL/GenBank/DDBJ whole genome shotgun (WGS) entry which is preliminary data.</text>
</comment>
<proteinExistence type="predicted"/>
<gene>
    <name evidence="2" type="ORF">A673_02717</name>
</gene>
<feature type="region of interest" description="Disordered" evidence="1">
    <location>
        <begin position="1"/>
        <end position="38"/>
    </location>
</feature>
<accession>A0A656IDI5</accession>
<protein>
    <submittedName>
        <fullName evidence="2">Uncharacterized protein</fullName>
    </submittedName>
</protein>
<feature type="compositionally biased region" description="Polar residues" evidence="1">
    <location>
        <begin position="14"/>
        <end position="24"/>
    </location>
</feature>
<sequence length="38" mass="4200">MTVYPRWRGEHGRWSNSQSEQSGLSPLARGTHSPGSDS</sequence>
<evidence type="ECO:0000256" key="1">
    <source>
        <dbReference type="SAM" id="MobiDB-lite"/>
    </source>
</evidence>
<dbReference type="Proteomes" id="UP000014535">
    <property type="component" value="Unassembled WGS sequence"/>
</dbReference>
<name>A0A656IDI5_SALE2</name>
<reference evidence="2 3" key="1">
    <citation type="submission" date="2013-04" db="EMBL/GenBank/DDBJ databases">
        <authorList>
            <person name="McClelland M."/>
            <person name="Porwollik S."/>
            <person name="Desai P."/>
            <person name="Cheng P."/>
            <person name="Wollam A."/>
            <person name="Pepin K."/>
            <person name="Palsikar V.B."/>
            <person name="Fulton L."/>
            <person name="Fulton R."/>
            <person name="Delehaunty K."/>
            <person name="Fronick C."/>
            <person name="Godfrey J."/>
            <person name="Waligorski J."/>
            <person name="Appelbaum E."/>
            <person name="Tomlinson C."/>
            <person name="Warren W."/>
            <person name="Sodergren E."/>
            <person name="Weinstock G."/>
            <person name="Wilson R.K."/>
        </authorList>
    </citation>
    <scope>NUCLEOTIDE SEQUENCE [LARGE SCALE GENOMIC DNA]</scope>
    <source>
        <strain evidence="2 3">2009K0958</strain>
    </source>
</reference>
<organism evidence="2 3">
    <name type="scientific">Salmonella enteritidis (strain 2009K0958)</name>
    <dbReference type="NCBI Taxonomy" id="1192586"/>
    <lineage>
        <taxon>Bacteria</taxon>
        <taxon>Pseudomonadati</taxon>
        <taxon>Pseudomonadota</taxon>
        <taxon>Gammaproteobacteria</taxon>
        <taxon>Enterobacterales</taxon>
        <taxon>Enterobacteriaceae</taxon>
        <taxon>Salmonella</taxon>
    </lineage>
</organism>